<dbReference type="Gene3D" id="2.60.120.620">
    <property type="entry name" value="q2cbj1_9rhob like domain"/>
    <property type="match status" value="1"/>
</dbReference>
<comment type="cofactor">
    <cofactor evidence="1">
        <name>L-ascorbate</name>
        <dbReference type="ChEBI" id="CHEBI:38290"/>
    </cofactor>
</comment>
<evidence type="ECO:0000313" key="8">
    <source>
        <dbReference type="EMBL" id="CAE8690491.1"/>
    </source>
</evidence>
<dbReference type="PANTHER" id="PTHR10869">
    <property type="entry name" value="PROLYL 4-HYDROXYLASE ALPHA SUBUNIT"/>
    <property type="match status" value="1"/>
</dbReference>
<dbReference type="GO" id="GO:0005783">
    <property type="term" value="C:endoplasmic reticulum"/>
    <property type="evidence" value="ECO:0007669"/>
    <property type="project" value="TreeGrafter"/>
</dbReference>
<dbReference type="GO" id="GO:0004656">
    <property type="term" value="F:procollagen-proline 4-dioxygenase activity"/>
    <property type="evidence" value="ECO:0007669"/>
    <property type="project" value="TreeGrafter"/>
</dbReference>
<dbReference type="InterPro" id="IPR045054">
    <property type="entry name" value="P4HA-like"/>
</dbReference>
<proteinExistence type="predicted"/>
<dbReference type="Pfam" id="PF13640">
    <property type="entry name" value="2OG-FeII_Oxy_3"/>
    <property type="match status" value="1"/>
</dbReference>
<dbReference type="InterPro" id="IPR044862">
    <property type="entry name" value="Pro_4_hyd_alph_FE2OG_OXY"/>
</dbReference>
<feature type="compositionally biased region" description="Low complexity" evidence="6">
    <location>
        <begin position="105"/>
        <end position="114"/>
    </location>
</feature>
<name>A0A813K5B9_POLGL</name>
<keyword evidence="3" id="KW-0223">Dioxygenase</keyword>
<organism evidence="8 9">
    <name type="scientific">Polarella glacialis</name>
    <name type="common">Dinoflagellate</name>
    <dbReference type="NCBI Taxonomy" id="89957"/>
    <lineage>
        <taxon>Eukaryota</taxon>
        <taxon>Sar</taxon>
        <taxon>Alveolata</taxon>
        <taxon>Dinophyceae</taxon>
        <taxon>Suessiales</taxon>
        <taxon>Suessiaceae</taxon>
        <taxon>Polarella</taxon>
    </lineage>
</organism>
<keyword evidence="4" id="KW-0560">Oxidoreductase</keyword>
<comment type="caution">
    <text evidence="8">The sequence shown here is derived from an EMBL/GenBank/DDBJ whole genome shotgun (WGS) entry which is preliminary data.</text>
</comment>
<evidence type="ECO:0000256" key="3">
    <source>
        <dbReference type="ARBA" id="ARBA00022964"/>
    </source>
</evidence>
<dbReference type="Proteomes" id="UP000626109">
    <property type="component" value="Unassembled WGS sequence"/>
</dbReference>
<feature type="region of interest" description="Disordered" evidence="6">
    <location>
        <begin position="87"/>
        <end position="114"/>
    </location>
</feature>
<keyword evidence="5" id="KW-0408">Iron</keyword>
<accession>A0A813K5B9</accession>
<gene>
    <name evidence="8" type="ORF">PGLA2088_LOCUS26979</name>
</gene>
<evidence type="ECO:0000256" key="6">
    <source>
        <dbReference type="SAM" id="MobiDB-lite"/>
    </source>
</evidence>
<keyword evidence="2" id="KW-0479">Metal-binding</keyword>
<dbReference type="GO" id="GO:0005506">
    <property type="term" value="F:iron ion binding"/>
    <property type="evidence" value="ECO:0007669"/>
    <property type="project" value="InterPro"/>
</dbReference>
<reference evidence="8" key="1">
    <citation type="submission" date="2021-02" db="EMBL/GenBank/DDBJ databases">
        <authorList>
            <person name="Dougan E. K."/>
            <person name="Rhodes N."/>
            <person name="Thang M."/>
            <person name="Chan C."/>
        </authorList>
    </citation>
    <scope>NUCLEOTIDE SEQUENCE</scope>
</reference>
<feature type="domain" description="Prolyl 4-hydroxylase alpha subunit" evidence="7">
    <location>
        <begin position="50"/>
        <end position="238"/>
    </location>
</feature>
<dbReference type="InterPro" id="IPR006620">
    <property type="entry name" value="Pro_4_hyd_alph"/>
</dbReference>
<dbReference type="SMART" id="SM00702">
    <property type="entry name" value="P4Hc"/>
    <property type="match status" value="1"/>
</dbReference>
<dbReference type="EMBL" id="CAJNNW010027267">
    <property type="protein sequence ID" value="CAE8690491.1"/>
    <property type="molecule type" value="Genomic_DNA"/>
</dbReference>
<evidence type="ECO:0000256" key="2">
    <source>
        <dbReference type="ARBA" id="ARBA00022723"/>
    </source>
</evidence>
<evidence type="ECO:0000256" key="1">
    <source>
        <dbReference type="ARBA" id="ARBA00001961"/>
    </source>
</evidence>
<dbReference type="PANTHER" id="PTHR10869:SF246">
    <property type="entry name" value="TRANSMEMBRANE PROLYL 4-HYDROXYLASE"/>
    <property type="match status" value="1"/>
</dbReference>
<evidence type="ECO:0000256" key="4">
    <source>
        <dbReference type="ARBA" id="ARBA00023002"/>
    </source>
</evidence>
<dbReference type="AlphaFoldDB" id="A0A813K5B9"/>
<evidence type="ECO:0000313" key="9">
    <source>
        <dbReference type="Proteomes" id="UP000626109"/>
    </source>
</evidence>
<protein>
    <recommendedName>
        <fullName evidence="7">Prolyl 4-hydroxylase alpha subunit domain-containing protein</fullName>
    </recommendedName>
</protein>
<evidence type="ECO:0000259" key="7">
    <source>
        <dbReference type="SMART" id="SM00702"/>
    </source>
</evidence>
<sequence length="474" mass="51766">MARIVVLPKSDTLGTVDVRQLMEGRGELPPIDPKTWAPTELRSFVVNQDPKMVAVPQFLSLAECQHLIDISEGNWIRSLVGKLVDENENGSKEGDTPQSRSKIQSSAATTRTSSSCMLRPAQTAILQRIENRLARLANLSVEHLERLVIVRYSPGQQFTEHHDGKFRPITVFVYLNELPEGAEGDTIFPVLGLSFVPRAGCAVMWPNAQPDGKEDSRMVHAGRPPLTGVKYGINCFFNADQKQQVQMSTVNISVEESHRVEIASLGGGGGAGNGKTFVIDSEPNLRAVPGFASFEEVDHLLELLSVVTAARECQEASTASQPFAGSTATICGLEHGQTPIVADLEARLAAWGSFSVDNLGQLKLVETGTVLGLCNRGCGQRCLILCLSAKDEVFFPHLGLRIAMSRGDLLEWPNAWFQAPSRLDASQKVTVEDLRSQRVHLRFAGEDSPTFSLETCYHDAPIRKEAIHAPPVPK</sequence>
<evidence type="ECO:0000256" key="5">
    <source>
        <dbReference type="ARBA" id="ARBA00023004"/>
    </source>
</evidence>
<dbReference type="GO" id="GO:0031418">
    <property type="term" value="F:L-ascorbic acid binding"/>
    <property type="evidence" value="ECO:0007669"/>
    <property type="project" value="InterPro"/>
</dbReference>